<accession>A0A1M5W7F4</accession>
<dbReference type="CDD" id="cd07124">
    <property type="entry name" value="ALDH_PutA-P5CDH-RocA"/>
    <property type="match status" value="1"/>
</dbReference>
<dbReference type="Pfam" id="PF00171">
    <property type="entry name" value="Aldedh"/>
    <property type="match status" value="1"/>
</dbReference>
<evidence type="ECO:0000313" key="9">
    <source>
        <dbReference type="EMBL" id="SHH83452.1"/>
    </source>
</evidence>
<reference evidence="9 10" key="1">
    <citation type="submission" date="2016-11" db="EMBL/GenBank/DDBJ databases">
        <authorList>
            <person name="Jaros S."/>
            <person name="Januszkiewicz K."/>
            <person name="Wedrychowicz H."/>
        </authorList>
    </citation>
    <scope>NUCLEOTIDE SEQUENCE [LARGE SCALE GENOMIC DNA]</scope>
    <source>
        <strain evidence="9 10">DSM 3089</strain>
    </source>
</reference>
<dbReference type="InterPro" id="IPR015590">
    <property type="entry name" value="Aldehyde_DH_dom"/>
</dbReference>
<dbReference type="PROSITE" id="PS00070">
    <property type="entry name" value="ALDEHYDE_DEHYDR_CYS"/>
    <property type="match status" value="1"/>
</dbReference>
<dbReference type="SUPFAM" id="SSF53720">
    <property type="entry name" value="ALDH-like"/>
    <property type="match status" value="1"/>
</dbReference>
<dbReference type="AlphaFoldDB" id="A0A1M5W7F4"/>
<name>A0A1M5W7F4_9CLOT</name>
<sequence>MLPKYKNEEYLNYNLEENKKAMEAAFAKIDSWKGQHFPLIIGGEKIDTEAKITSINPSKISEVIGTTAKADVELAEKAMQSALKAFETWKYVPAHERANYLFNAAAIIRRRRHEFSALLCEEAGKIWVEADADTAEAIDFLEYYGRQMLTLDKGMELCEYEGEQNECRYIPLGVGLVVAPWNFPLAILVGMTAAAVVAGNTVIMKPASTTPIIAAKFMEVLEEIGLPAGVVNYLPGPGGAVGDYLVAHKDMRFVNFTGSMEVGLRINKMAADVAPGQKWIKRVIAEMGGKDCIVVDSDSDLDAAALGIAQSAFGFQGQKCSACSRAIIVKDVYDEVVEKVASIAKTWTVGPAREFGYNMTAVIDQNSVNKVLEYVEIGKQEGRVLTGGVRLSEDGYFLAPTVIADIKPTDRLAQEEVFGPLVAMIKAEDFDDAIAIANNTIYGLTAAVYTKNRTKIEKAKREVHAGNLYINRKCTGALVGTEPFGGFNMSGTDSKAGGADYLQLFMQAKTIGEKF</sequence>
<dbReference type="PANTHER" id="PTHR42862">
    <property type="entry name" value="DELTA-1-PYRROLINE-5-CARBOXYLATE DEHYDROGENASE 1, ISOFORM A-RELATED"/>
    <property type="match status" value="1"/>
</dbReference>
<comment type="similarity">
    <text evidence="7">Belongs to the aldehyde dehydrogenase family. RocA subfamily.</text>
</comment>
<dbReference type="InterPro" id="IPR005932">
    <property type="entry name" value="RocA"/>
</dbReference>
<evidence type="ECO:0000259" key="8">
    <source>
        <dbReference type="Pfam" id="PF00171"/>
    </source>
</evidence>
<comment type="pathway">
    <text evidence="1">Amino-acid degradation; L-proline degradation into L-glutamate; L-glutamate from L-proline: step 2/2.</text>
</comment>
<protein>
    <recommendedName>
        <fullName evidence="5">L-glutamate gamma-semialdehyde dehydrogenase</fullName>
        <ecNumber evidence="2">1.2.1.88</ecNumber>
    </recommendedName>
    <alternativeName>
        <fullName evidence="5">L-glutamate gamma-semialdehyde dehydrogenase</fullName>
    </alternativeName>
</protein>
<dbReference type="OrthoDB" id="9762913at2"/>
<evidence type="ECO:0000313" key="10">
    <source>
        <dbReference type="Proteomes" id="UP000184526"/>
    </source>
</evidence>
<dbReference type="GO" id="GO:0010133">
    <property type="term" value="P:L-proline catabolic process to L-glutamate"/>
    <property type="evidence" value="ECO:0007669"/>
    <property type="project" value="TreeGrafter"/>
</dbReference>
<dbReference type="FunFam" id="3.40.309.10:FF:000005">
    <property type="entry name" value="1-pyrroline-5-carboxylate dehydrogenase 1"/>
    <property type="match status" value="1"/>
</dbReference>
<gene>
    <name evidence="9" type="ORF">SAMN02745196_01599</name>
</gene>
<dbReference type="NCBIfam" id="NF002852">
    <property type="entry name" value="PRK03137.1"/>
    <property type="match status" value="1"/>
</dbReference>
<keyword evidence="10" id="KW-1185">Reference proteome</keyword>
<evidence type="ECO:0000256" key="3">
    <source>
        <dbReference type="ARBA" id="ARBA00023002"/>
    </source>
</evidence>
<dbReference type="InterPro" id="IPR016160">
    <property type="entry name" value="Ald_DH_CS_CYS"/>
</dbReference>
<dbReference type="InterPro" id="IPR050485">
    <property type="entry name" value="Proline_metab_enzyme"/>
</dbReference>
<dbReference type="RefSeq" id="WP_072831493.1">
    <property type="nucleotide sequence ID" value="NZ_FQXP01000005.1"/>
</dbReference>
<dbReference type="Proteomes" id="UP000184526">
    <property type="component" value="Unassembled WGS sequence"/>
</dbReference>
<dbReference type="Gene3D" id="3.40.309.10">
    <property type="entry name" value="Aldehyde Dehydrogenase, Chain A, domain 2"/>
    <property type="match status" value="1"/>
</dbReference>
<dbReference type="Gene3D" id="3.40.605.10">
    <property type="entry name" value="Aldehyde Dehydrogenase, Chain A, domain 1"/>
    <property type="match status" value="1"/>
</dbReference>
<dbReference type="PANTHER" id="PTHR42862:SF1">
    <property type="entry name" value="DELTA-1-PYRROLINE-5-CARBOXYLATE DEHYDROGENASE 2, ISOFORM A-RELATED"/>
    <property type="match status" value="1"/>
</dbReference>
<dbReference type="InterPro" id="IPR016161">
    <property type="entry name" value="Ald_DH/histidinol_DH"/>
</dbReference>
<dbReference type="GO" id="GO:0004657">
    <property type="term" value="F:proline dehydrogenase activity"/>
    <property type="evidence" value="ECO:0007669"/>
    <property type="project" value="UniProtKB-ARBA"/>
</dbReference>
<comment type="catalytic activity">
    <reaction evidence="6">
        <text>L-glutamate 5-semialdehyde + NAD(+) + H2O = L-glutamate + NADH + 2 H(+)</text>
        <dbReference type="Rhea" id="RHEA:30235"/>
        <dbReference type="ChEBI" id="CHEBI:15377"/>
        <dbReference type="ChEBI" id="CHEBI:15378"/>
        <dbReference type="ChEBI" id="CHEBI:29985"/>
        <dbReference type="ChEBI" id="CHEBI:57540"/>
        <dbReference type="ChEBI" id="CHEBI:57945"/>
        <dbReference type="ChEBI" id="CHEBI:58066"/>
        <dbReference type="EC" id="1.2.1.88"/>
    </reaction>
</comment>
<evidence type="ECO:0000256" key="6">
    <source>
        <dbReference type="ARBA" id="ARBA00048142"/>
    </source>
</evidence>
<dbReference type="NCBIfam" id="TIGR01237">
    <property type="entry name" value="D1pyr5carbox2"/>
    <property type="match status" value="1"/>
</dbReference>
<feature type="domain" description="Aldehyde dehydrogenase" evidence="8">
    <location>
        <begin position="50"/>
        <end position="511"/>
    </location>
</feature>
<evidence type="ECO:0000256" key="2">
    <source>
        <dbReference type="ARBA" id="ARBA00012884"/>
    </source>
</evidence>
<keyword evidence="4" id="KW-0520">NAD</keyword>
<dbReference type="GO" id="GO:0009898">
    <property type="term" value="C:cytoplasmic side of plasma membrane"/>
    <property type="evidence" value="ECO:0007669"/>
    <property type="project" value="TreeGrafter"/>
</dbReference>
<evidence type="ECO:0000256" key="7">
    <source>
        <dbReference type="ARBA" id="ARBA00061617"/>
    </source>
</evidence>
<dbReference type="STRING" id="1121306.SAMN02745196_01599"/>
<keyword evidence="3" id="KW-0560">Oxidoreductase</keyword>
<evidence type="ECO:0000256" key="4">
    <source>
        <dbReference type="ARBA" id="ARBA00023027"/>
    </source>
</evidence>
<evidence type="ECO:0000256" key="1">
    <source>
        <dbReference type="ARBA" id="ARBA00004786"/>
    </source>
</evidence>
<evidence type="ECO:0000256" key="5">
    <source>
        <dbReference type="ARBA" id="ARBA00032259"/>
    </source>
</evidence>
<organism evidence="9 10">
    <name type="scientific">Clostridium collagenovorans DSM 3089</name>
    <dbReference type="NCBI Taxonomy" id="1121306"/>
    <lineage>
        <taxon>Bacteria</taxon>
        <taxon>Bacillati</taxon>
        <taxon>Bacillota</taxon>
        <taxon>Clostridia</taxon>
        <taxon>Eubacteriales</taxon>
        <taxon>Clostridiaceae</taxon>
        <taxon>Clostridium</taxon>
    </lineage>
</organism>
<dbReference type="InterPro" id="IPR016162">
    <property type="entry name" value="Ald_DH_N"/>
</dbReference>
<dbReference type="FunFam" id="3.40.605.10:FF:000045">
    <property type="entry name" value="1-pyrroline-5-carboxylate dehydrogenase 1"/>
    <property type="match status" value="1"/>
</dbReference>
<proteinExistence type="inferred from homology"/>
<dbReference type="GO" id="GO:0003842">
    <property type="term" value="F:L-glutamate gamma-semialdehyde dehydrogenase activity"/>
    <property type="evidence" value="ECO:0007669"/>
    <property type="project" value="UniProtKB-EC"/>
</dbReference>
<dbReference type="EMBL" id="FQXP01000005">
    <property type="protein sequence ID" value="SHH83452.1"/>
    <property type="molecule type" value="Genomic_DNA"/>
</dbReference>
<dbReference type="EC" id="1.2.1.88" evidence="2"/>
<dbReference type="InterPro" id="IPR016163">
    <property type="entry name" value="Ald_DH_C"/>
</dbReference>